<dbReference type="InterPro" id="IPR002559">
    <property type="entry name" value="Transposase_11"/>
</dbReference>
<accession>A0A1I3WIB3</accession>
<evidence type="ECO:0000259" key="1">
    <source>
        <dbReference type="Pfam" id="PF01609"/>
    </source>
</evidence>
<keyword evidence="3" id="KW-1185">Reference proteome</keyword>
<dbReference type="Pfam" id="PF01609">
    <property type="entry name" value="DDE_Tnp_1"/>
    <property type="match status" value="1"/>
</dbReference>
<dbReference type="GeneID" id="96300420"/>
<dbReference type="InterPro" id="IPR051698">
    <property type="entry name" value="Transposase_11-like"/>
</dbReference>
<dbReference type="PANTHER" id="PTHR30298">
    <property type="entry name" value="H REPEAT-ASSOCIATED PREDICTED TRANSPOSASE"/>
    <property type="match status" value="1"/>
</dbReference>
<feature type="non-terminal residue" evidence="2">
    <location>
        <position position="1"/>
    </location>
</feature>
<reference evidence="3" key="1">
    <citation type="submission" date="2016-10" db="EMBL/GenBank/DDBJ databases">
        <authorList>
            <person name="Varghese N."/>
            <person name="Submissions S."/>
        </authorList>
    </citation>
    <scope>NUCLEOTIDE SEQUENCE [LARGE SCALE GENOMIC DNA]</scope>
    <source>
        <strain evidence="3">CGMCC 4.2126</strain>
    </source>
</reference>
<protein>
    <submittedName>
        <fullName evidence="2">Transposase DDE domain-containing protein</fullName>
    </submittedName>
</protein>
<dbReference type="InterPro" id="IPR047647">
    <property type="entry name" value="ISAs1_transpos"/>
</dbReference>
<feature type="domain" description="Transposase IS4-like" evidence="1">
    <location>
        <begin position="43"/>
        <end position="137"/>
    </location>
</feature>
<dbReference type="EMBL" id="FOQY01000016">
    <property type="protein sequence ID" value="SFK07182.1"/>
    <property type="molecule type" value="Genomic_DNA"/>
</dbReference>
<dbReference type="AlphaFoldDB" id="A0A1I3WIB3"/>
<dbReference type="GO" id="GO:0006313">
    <property type="term" value="P:DNA transposition"/>
    <property type="evidence" value="ECO:0007669"/>
    <property type="project" value="InterPro"/>
</dbReference>
<dbReference type="GO" id="GO:0004803">
    <property type="term" value="F:transposase activity"/>
    <property type="evidence" value="ECO:0007669"/>
    <property type="project" value="InterPro"/>
</dbReference>
<dbReference type="NCBIfam" id="NF033564">
    <property type="entry name" value="transpos_ISAs1"/>
    <property type="match status" value="1"/>
</dbReference>
<dbReference type="RefSeq" id="WP_143121045.1">
    <property type="nucleotide sequence ID" value="NZ_FOQY01000016.1"/>
</dbReference>
<name>A0A1I3WIB3_9ACTN</name>
<dbReference type="PANTHER" id="PTHR30298:SF0">
    <property type="entry name" value="PROTEIN YBFL-RELATED"/>
    <property type="match status" value="1"/>
</dbReference>
<sequence length="168" mass="18521">NQPLARAAAQALLTGPDADWSATTAIDDDHGHDRTERRTIRTAEAGDALFPGARQAFRLRRDVGDLDGVWTSKEIVYGVTSLPAEAAGPAQLNHYERAHWGVENRLHWVRDVTFREDNSQVRSGTAPRALAGFRNLAISTARLADRANSAHARRDLLNHDDAFAVYTI</sequence>
<gene>
    <name evidence="2" type="ORF">SAMN05216275_116161</name>
</gene>
<evidence type="ECO:0000313" key="3">
    <source>
        <dbReference type="Proteomes" id="UP000199111"/>
    </source>
</evidence>
<proteinExistence type="predicted"/>
<dbReference type="Proteomes" id="UP000199111">
    <property type="component" value="Unassembled WGS sequence"/>
</dbReference>
<evidence type="ECO:0000313" key="2">
    <source>
        <dbReference type="EMBL" id="SFK07182.1"/>
    </source>
</evidence>
<organism evidence="2 3">
    <name type="scientific">Streptosporangium canum</name>
    <dbReference type="NCBI Taxonomy" id="324952"/>
    <lineage>
        <taxon>Bacteria</taxon>
        <taxon>Bacillati</taxon>
        <taxon>Actinomycetota</taxon>
        <taxon>Actinomycetes</taxon>
        <taxon>Streptosporangiales</taxon>
        <taxon>Streptosporangiaceae</taxon>
        <taxon>Streptosporangium</taxon>
    </lineage>
</organism>
<dbReference type="GO" id="GO:0003677">
    <property type="term" value="F:DNA binding"/>
    <property type="evidence" value="ECO:0007669"/>
    <property type="project" value="InterPro"/>
</dbReference>